<evidence type="ECO:0000313" key="2">
    <source>
        <dbReference type="EMBL" id="KAI3548440.1"/>
    </source>
</evidence>
<dbReference type="EMBL" id="SDAQ01000049">
    <property type="protein sequence ID" value="KAI3548440.1"/>
    <property type="molecule type" value="Genomic_DNA"/>
</dbReference>
<organism evidence="2 3">
    <name type="scientific">Colletotrichum abscissum</name>
    <dbReference type="NCBI Taxonomy" id="1671311"/>
    <lineage>
        <taxon>Eukaryota</taxon>
        <taxon>Fungi</taxon>
        <taxon>Dikarya</taxon>
        <taxon>Ascomycota</taxon>
        <taxon>Pezizomycotina</taxon>
        <taxon>Sordariomycetes</taxon>
        <taxon>Hypocreomycetidae</taxon>
        <taxon>Glomerellales</taxon>
        <taxon>Glomerellaceae</taxon>
        <taxon>Colletotrichum</taxon>
        <taxon>Colletotrichum acutatum species complex</taxon>
    </lineage>
</organism>
<dbReference type="Proteomes" id="UP001056436">
    <property type="component" value="Unassembled WGS sequence"/>
</dbReference>
<name>A0A9Q0B4F0_9PEZI</name>
<comment type="caution">
    <text evidence="2">The sequence shown here is derived from an EMBL/GenBank/DDBJ whole genome shotgun (WGS) entry which is preliminary data.</text>
</comment>
<feature type="region of interest" description="Disordered" evidence="1">
    <location>
        <begin position="28"/>
        <end position="98"/>
    </location>
</feature>
<protein>
    <submittedName>
        <fullName evidence="2">Uncharacterized protein</fullName>
    </submittedName>
</protein>
<feature type="compositionally biased region" description="Low complexity" evidence="1">
    <location>
        <begin position="89"/>
        <end position="98"/>
    </location>
</feature>
<proteinExistence type="predicted"/>
<feature type="compositionally biased region" description="Basic residues" evidence="1">
    <location>
        <begin position="56"/>
        <end position="66"/>
    </location>
</feature>
<dbReference type="AlphaFoldDB" id="A0A9Q0B4F0"/>
<evidence type="ECO:0000313" key="3">
    <source>
        <dbReference type="Proteomes" id="UP001056436"/>
    </source>
</evidence>
<gene>
    <name evidence="2" type="ORF">CABS02_08274</name>
</gene>
<evidence type="ECO:0000256" key="1">
    <source>
        <dbReference type="SAM" id="MobiDB-lite"/>
    </source>
</evidence>
<keyword evidence="3" id="KW-1185">Reference proteome</keyword>
<sequence>MGNDRQNIGQTKPYTVCRSSSRVRFGDVLQPSTGCDDGEPPPVHHHHYGLPYFTTHTKRPPNHPRQSRTSQPHAWGFPTTSSPPPPPSDQIQAPPSDH</sequence>
<reference evidence="2" key="1">
    <citation type="submission" date="2019-01" db="EMBL/GenBank/DDBJ databases">
        <title>Colletotrichum abscissum LGMF1257.</title>
        <authorList>
            <person name="Baroncelli R."/>
        </authorList>
    </citation>
    <scope>NUCLEOTIDE SEQUENCE</scope>
    <source>
        <strain evidence="2">Ca142</strain>
    </source>
</reference>
<accession>A0A9Q0B4F0</accession>